<dbReference type="EMBL" id="AHOR02000012">
    <property type="protein sequence ID" value="EMF83623.1"/>
    <property type="molecule type" value="Genomic_DNA"/>
</dbReference>
<evidence type="ECO:0000313" key="2">
    <source>
        <dbReference type="Proteomes" id="UP000011770"/>
    </source>
</evidence>
<gene>
    <name evidence="1" type="ORF">LEP1GSC188_1227</name>
</gene>
<organism evidence="1 2">
    <name type="scientific">Leptospira weilii serovar Topaz str. LT2116</name>
    <dbReference type="NCBI Taxonomy" id="1088540"/>
    <lineage>
        <taxon>Bacteria</taxon>
        <taxon>Pseudomonadati</taxon>
        <taxon>Spirochaetota</taxon>
        <taxon>Spirochaetia</taxon>
        <taxon>Leptospirales</taxon>
        <taxon>Leptospiraceae</taxon>
        <taxon>Leptospira</taxon>
    </lineage>
</organism>
<evidence type="ECO:0000313" key="1">
    <source>
        <dbReference type="EMBL" id="EMF83623.1"/>
    </source>
</evidence>
<dbReference type="Proteomes" id="UP000011770">
    <property type="component" value="Unassembled WGS sequence"/>
</dbReference>
<name>M3ERG3_9LEPT</name>
<proteinExistence type="predicted"/>
<reference evidence="1 2" key="1">
    <citation type="submission" date="2013-01" db="EMBL/GenBank/DDBJ databases">
        <authorList>
            <person name="Harkins D.M."/>
            <person name="Durkin A.S."/>
            <person name="Brinkac L.M."/>
            <person name="Haft D.H."/>
            <person name="Selengut J.D."/>
            <person name="Sanka R."/>
            <person name="DePew J."/>
            <person name="Purushe J."/>
            <person name="Tulsiani S.M."/>
            <person name="Graham G.C."/>
            <person name="Burns M.-A."/>
            <person name="Dohnt M.F."/>
            <person name="Smythe L.D."/>
            <person name="McKay D.B."/>
            <person name="Craig S.B."/>
            <person name="Vinetz J.M."/>
            <person name="Sutton G.G."/>
            <person name="Nierman W.C."/>
            <person name="Fouts D.E."/>
        </authorList>
    </citation>
    <scope>NUCLEOTIDE SEQUENCE [LARGE SCALE GENOMIC DNA]</scope>
    <source>
        <strain evidence="1 2">LT2116</strain>
    </source>
</reference>
<sequence length="75" mass="8880">MKGRKYLRFEFFPIQKQNGKNSPALNENIKEVVELYSETFSRKRKKELNKNRCPVEDTGRNSVTASMILLRKAFR</sequence>
<comment type="caution">
    <text evidence="1">The sequence shown here is derived from an EMBL/GenBank/DDBJ whole genome shotgun (WGS) entry which is preliminary data.</text>
</comment>
<accession>M3ERG3</accession>
<dbReference type="AlphaFoldDB" id="M3ERG3"/>
<protein>
    <submittedName>
        <fullName evidence="1">Uncharacterized protein</fullName>
    </submittedName>
</protein>